<dbReference type="EMBL" id="CM056814">
    <property type="protein sequence ID" value="KAJ8626635.1"/>
    <property type="molecule type" value="Genomic_DNA"/>
</dbReference>
<dbReference type="Proteomes" id="UP001234297">
    <property type="component" value="Chromosome 6"/>
</dbReference>
<evidence type="ECO:0000313" key="2">
    <source>
        <dbReference type="Proteomes" id="UP001234297"/>
    </source>
</evidence>
<reference evidence="1 2" key="1">
    <citation type="journal article" date="2022" name="Hortic Res">
        <title>A haplotype resolved chromosomal level avocado genome allows analysis of novel avocado genes.</title>
        <authorList>
            <person name="Nath O."/>
            <person name="Fletcher S.J."/>
            <person name="Hayward A."/>
            <person name="Shaw L.M."/>
            <person name="Masouleh A.K."/>
            <person name="Furtado A."/>
            <person name="Henry R.J."/>
            <person name="Mitter N."/>
        </authorList>
    </citation>
    <scope>NUCLEOTIDE SEQUENCE [LARGE SCALE GENOMIC DNA]</scope>
    <source>
        <strain evidence="2">cv. Hass</strain>
    </source>
</reference>
<keyword evidence="2" id="KW-1185">Reference proteome</keyword>
<gene>
    <name evidence="1" type="ORF">MRB53_019942</name>
</gene>
<accession>A0ACC2KZY9</accession>
<protein>
    <submittedName>
        <fullName evidence="1">Uncharacterized protein</fullName>
    </submittedName>
</protein>
<evidence type="ECO:0000313" key="1">
    <source>
        <dbReference type="EMBL" id="KAJ8626635.1"/>
    </source>
</evidence>
<name>A0ACC2KZY9_PERAE</name>
<comment type="caution">
    <text evidence="1">The sequence shown here is derived from an EMBL/GenBank/DDBJ whole genome shotgun (WGS) entry which is preliminary data.</text>
</comment>
<organism evidence="1 2">
    <name type="scientific">Persea americana</name>
    <name type="common">Avocado</name>
    <dbReference type="NCBI Taxonomy" id="3435"/>
    <lineage>
        <taxon>Eukaryota</taxon>
        <taxon>Viridiplantae</taxon>
        <taxon>Streptophyta</taxon>
        <taxon>Embryophyta</taxon>
        <taxon>Tracheophyta</taxon>
        <taxon>Spermatophyta</taxon>
        <taxon>Magnoliopsida</taxon>
        <taxon>Magnoliidae</taxon>
        <taxon>Laurales</taxon>
        <taxon>Lauraceae</taxon>
        <taxon>Persea</taxon>
    </lineage>
</organism>
<sequence>MGKNRFWKGTRCGADLRKKNRCAASSRTSLAWLWREICERGGAAKEETSSVFPAFNVPWLWRRRALQEGRERAAKSEAQSECIH</sequence>
<proteinExistence type="predicted"/>